<dbReference type="InterPro" id="IPR011042">
    <property type="entry name" value="6-blade_b-propeller_TolB-like"/>
</dbReference>
<gene>
    <name evidence="2" type="ORF">CLO192961_LOCUS48814</name>
</gene>
<feature type="chain" id="PRO_5045071827" description="SMP-30/Gluconolactonase/LRE-like region domain-containing protein" evidence="1">
    <location>
        <begin position="19"/>
        <end position="368"/>
    </location>
</feature>
<accession>A0ABY6TRV6</accession>
<feature type="signal peptide" evidence="1">
    <location>
        <begin position="1"/>
        <end position="18"/>
    </location>
</feature>
<dbReference type="PANTHER" id="PTHR42060:SF1">
    <property type="entry name" value="NHL REPEAT-CONTAINING PROTEIN"/>
    <property type="match status" value="1"/>
</dbReference>
<dbReference type="SUPFAM" id="SSF63829">
    <property type="entry name" value="Calcium-dependent phosphotriesterase"/>
    <property type="match status" value="1"/>
</dbReference>
<sequence length="368" mass="39428">MHISTITVIIGLSCLATSKSVPKATLQILDPIQLPTSTIASLGYNNTFLENLAARQNGDLLVTMLEDNSTLYYVESPGSGHTALTPIHHFSAASGLLGITETSEDTFLIAMHDFEKLITPIPGTGAIWEVRFTRKNSKEIKVRKVTDLPNAGMMNGITSVPARGSSGSGEQEEVAILVADSYNGQLIRVDSVTGYSEVVLDVPELHARPNATFPIGVNGVKIYNGHVYWSNFERSTMNRIAIDRNGYPLGSGTVSTIATIPEIQGIDDFVFDQAGNIWGMGDLDNNAFILFRGTDPHNEYSIYQSIAGGIGSLLLPGCTASTWGRGKNDKHILYVTTNGGMVSPVNGTIVEPAKVAAIDTSQFANHGV</sequence>
<dbReference type="Proteomes" id="UP000766486">
    <property type="component" value="Unassembled WGS sequence"/>
</dbReference>
<proteinExistence type="predicted"/>
<dbReference type="InterPro" id="IPR052998">
    <property type="entry name" value="Hetero-Diels-Alderase-like"/>
</dbReference>
<keyword evidence="3" id="KW-1185">Reference proteome</keyword>
<evidence type="ECO:0000313" key="2">
    <source>
        <dbReference type="EMBL" id="VUC21367.1"/>
    </source>
</evidence>
<name>A0ABY6TRV6_BIOOC</name>
<evidence type="ECO:0000313" key="3">
    <source>
        <dbReference type="Proteomes" id="UP000766486"/>
    </source>
</evidence>
<dbReference type="PANTHER" id="PTHR42060">
    <property type="entry name" value="NHL REPEAT-CONTAINING PROTEIN-RELATED"/>
    <property type="match status" value="1"/>
</dbReference>
<dbReference type="Gene3D" id="2.120.10.30">
    <property type="entry name" value="TolB, C-terminal domain"/>
    <property type="match status" value="1"/>
</dbReference>
<comment type="caution">
    <text evidence="2">The sequence shown here is derived from an EMBL/GenBank/DDBJ whole genome shotgun (WGS) entry which is preliminary data.</text>
</comment>
<keyword evidence="1" id="KW-0732">Signal</keyword>
<evidence type="ECO:0000256" key="1">
    <source>
        <dbReference type="SAM" id="SignalP"/>
    </source>
</evidence>
<reference evidence="2 3" key="1">
    <citation type="submission" date="2019-06" db="EMBL/GenBank/DDBJ databases">
        <authorList>
            <person name="Broberg M."/>
        </authorList>
    </citation>
    <scope>NUCLEOTIDE SEQUENCE [LARGE SCALE GENOMIC DNA]</scope>
</reference>
<protein>
    <recommendedName>
        <fullName evidence="4">SMP-30/Gluconolactonase/LRE-like region domain-containing protein</fullName>
    </recommendedName>
</protein>
<dbReference type="EMBL" id="CABFNS010000368">
    <property type="protein sequence ID" value="VUC21367.1"/>
    <property type="molecule type" value="Genomic_DNA"/>
</dbReference>
<evidence type="ECO:0008006" key="4">
    <source>
        <dbReference type="Google" id="ProtNLM"/>
    </source>
</evidence>
<organism evidence="2 3">
    <name type="scientific">Bionectria ochroleuca</name>
    <name type="common">Gliocladium roseum</name>
    <dbReference type="NCBI Taxonomy" id="29856"/>
    <lineage>
        <taxon>Eukaryota</taxon>
        <taxon>Fungi</taxon>
        <taxon>Dikarya</taxon>
        <taxon>Ascomycota</taxon>
        <taxon>Pezizomycotina</taxon>
        <taxon>Sordariomycetes</taxon>
        <taxon>Hypocreomycetidae</taxon>
        <taxon>Hypocreales</taxon>
        <taxon>Bionectriaceae</taxon>
        <taxon>Clonostachys</taxon>
    </lineage>
</organism>